<organism evidence="5 6">
    <name type="scientific">Mytilus galloprovincialis</name>
    <name type="common">Mediterranean mussel</name>
    <dbReference type="NCBI Taxonomy" id="29158"/>
    <lineage>
        <taxon>Eukaryota</taxon>
        <taxon>Metazoa</taxon>
        <taxon>Spiralia</taxon>
        <taxon>Lophotrochozoa</taxon>
        <taxon>Mollusca</taxon>
        <taxon>Bivalvia</taxon>
        <taxon>Autobranchia</taxon>
        <taxon>Pteriomorphia</taxon>
        <taxon>Mytilida</taxon>
        <taxon>Mytiloidea</taxon>
        <taxon>Mytilidae</taxon>
        <taxon>Mytilinae</taxon>
        <taxon>Mytilus</taxon>
    </lineage>
</organism>
<keyword evidence="2 3" id="KW-0040">ANK repeat</keyword>
<evidence type="ECO:0000256" key="1">
    <source>
        <dbReference type="ARBA" id="ARBA00022737"/>
    </source>
</evidence>
<dbReference type="InterPro" id="IPR049050">
    <property type="entry name" value="nSTAND3"/>
</dbReference>
<dbReference type="Pfam" id="PF12796">
    <property type="entry name" value="Ank_2"/>
    <property type="match status" value="2"/>
</dbReference>
<dbReference type="InterPro" id="IPR051165">
    <property type="entry name" value="Multifunctional_ANK_Repeat"/>
</dbReference>
<evidence type="ECO:0000256" key="3">
    <source>
        <dbReference type="PROSITE-ProRule" id="PRU00023"/>
    </source>
</evidence>
<dbReference type="AlphaFoldDB" id="A0A8B6DIH7"/>
<dbReference type="SMART" id="SM00248">
    <property type="entry name" value="ANK"/>
    <property type="match status" value="6"/>
</dbReference>
<dbReference type="Pfam" id="PF00023">
    <property type="entry name" value="Ank"/>
    <property type="match status" value="1"/>
</dbReference>
<evidence type="ECO:0000313" key="5">
    <source>
        <dbReference type="EMBL" id="VDI19195.1"/>
    </source>
</evidence>
<accession>A0A8B6DIH7</accession>
<name>A0A8B6DIH7_MYTGA</name>
<dbReference type="InterPro" id="IPR002110">
    <property type="entry name" value="Ankyrin_rpt"/>
</dbReference>
<feature type="non-terminal residue" evidence="5">
    <location>
        <position position="1"/>
    </location>
</feature>
<feature type="domain" description="Novel STAND NTPase 3" evidence="4">
    <location>
        <begin position="16"/>
        <end position="167"/>
    </location>
</feature>
<evidence type="ECO:0000259" key="4">
    <source>
        <dbReference type="Pfam" id="PF20720"/>
    </source>
</evidence>
<comment type="caution">
    <text evidence="5">The sequence shown here is derived from an EMBL/GenBank/DDBJ whole genome shotgun (WGS) entry which is preliminary data.</text>
</comment>
<dbReference type="Gene3D" id="1.25.40.20">
    <property type="entry name" value="Ankyrin repeat-containing domain"/>
    <property type="match status" value="2"/>
</dbReference>
<dbReference type="InterPro" id="IPR036770">
    <property type="entry name" value="Ankyrin_rpt-contain_sf"/>
</dbReference>
<sequence>QIKKEIDIWKQNDIKYVPTNASKYVISCLKNKNCVTVVGSPGVGKTAVTRHVALRMEGIGYTVIPITVPTDIRNFYQPGRQTVFVIDDMCGNFTANKQLIDTWKQLLGVVDNILSDNCKIIVSCRSQVFKDNKFCVLTQFRSCECNLISNDLLLSKNERIQIAKAHLGKHGKDIREALLMQYDFFPLLCFLYSRQENTNINKFFNNPFVVFEKELNSLWNEGEVGQCKICGLALCVIYNNKLDESYLTNMEPCVRVIIDNVCEACGTNRGTSGIKIREDLDTLVGTYLKKDKNVYLTIHDKLFDFLVYFYGTNMLDCLLKHAMIDIINKRFHWNKLRDKDDNDTNEFINLLPDDKITLYLNRLILDWSQGKIVDVFINNYNMKNEQFRDLFLTQLLYRDKEEQSKLSLITMTNAGLEVGSLEACCSEGYANLIPWFVNQGVDINQYGTNSCTPLACACMESKTEIINILLNLGADINKQGIFGYTPLHLSCDSDVDPAVLVLLLKNKPCINLRKFDGGTPLLEALIENNREAVKLLISHSADCNIGFYECQTIKDELRKAEKLTGENEENLWLQWFTKRCVSSVVDYVNQEPNTAIEITGGATPLHLMCFTNDIDMIRLLLEKNPDINKCKEDGSTPLFVACMFGFIDIAKILLEHGAIRDIRRNDGTSPLEMAKHKNHTVMISLLENPKWKSANSDKTKKKGKCTVL</sequence>
<evidence type="ECO:0000313" key="6">
    <source>
        <dbReference type="Proteomes" id="UP000596742"/>
    </source>
</evidence>
<dbReference type="Proteomes" id="UP000596742">
    <property type="component" value="Unassembled WGS sequence"/>
</dbReference>
<feature type="repeat" description="ANK" evidence="3">
    <location>
        <begin position="633"/>
        <end position="665"/>
    </location>
</feature>
<keyword evidence="1" id="KW-0677">Repeat</keyword>
<dbReference type="Pfam" id="PF20720">
    <property type="entry name" value="nSTAND3"/>
    <property type="match status" value="1"/>
</dbReference>
<evidence type="ECO:0000256" key="2">
    <source>
        <dbReference type="ARBA" id="ARBA00023043"/>
    </source>
</evidence>
<dbReference type="InterPro" id="IPR027417">
    <property type="entry name" value="P-loop_NTPase"/>
</dbReference>
<reference evidence="5" key="1">
    <citation type="submission" date="2018-11" db="EMBL/GenBank/DDBJ databases">
        <authorList>
            <person name="Alioto T."/>
            <person name="Alioto T."/>
        </authorList>
    </citation>
    <scope>NUCLEOTIDE SEQUENCE</scope>
</reference>
<dbReference type="PROSITE" id="PS50088">
    <property type="entry name" value="ANK_REPEAT"/>
    <property type="match status" value="4"/>
</dbReference>
<feature type="repeat" description="ANK" evidence="3">
    <location>
        <begin position="516"/>
        <end position="545"/>
    </location>
</feature>
<dbReference type="OrthoDB" id="539213at2759"/>
<dbReference type="PROSITE" id="PS50297">
    <property type="entry name" value="ANK_REP_REGION"/>
    <property type="match status" value="4"/>
</dbReference>
<dbReference type="PANTHER" id="PTHR24123:SF141">
    <property type="entry name" value="ANKYRIN 2, ISOFORM U"/>
    <property type="match status" value="1"/>
</dbReference>
<dbReference type="SUPFAM" id="SSF52540">
    <property type="entry name" value="P-loop containing nucleoside triphosphate hydrolases"/>
    <property type="match status" value="1"/>
</dbReference>
<feature type="repeat" description="ANK" evidence="3">
    <location>
        <begin position="600"/>
        <end position="632"/>
    </location>
</feature>
<dbReference type="SUPFAM" id="SSF48403">
    <property type="entry name" value="Ankyrin repeat"/>
    <property type="match status" value="1"/>
</dbReference>
<keyword evidence="6" id="KW-1185">Reference proteome</keyword>
<dbReference type="EMBL" id="UYJE01003421">
    <property type="protein sequence ID" value="VDI19195.1"/>
    <property type="molecule type" value="Genomic_DNA"/>
</dbReference>
<protein>
    <recommendedName>
        <fullName evidence="4">Novel STAND NTPase 3 domain-containing protein</fullName>
    </recommendedName>
</protein>
<gene>
    <name evidence="5" type="ORF">MGAL_10B011147</name>
</gene>
<proteinExistence type="predicted"/>
<feature type="repeat" description="ANK" evidence="3">
    <location>
        <begin position="449"/>
        <end position="481"/>
    </location>
</feature>
<dbReference type="PANTHER" id="PTHR24123">
    <property type="entry name" value="ANKYRIN REPEAT-CONTAINING"/>
    <property type="match status" value="1"/>
</dbReference>